<organism evidence="1 2">
    <name type="scientific">Prunus dulcis</name>
    <name type="common">Almond</name>
    <name type="synonym">Amygdalus dulcis</name>
    <dbReference type="NCBI Taxonomy" id="3755"/>
    <lineage>
        <taxon>Eukaryota</taxon>
        <taxon>Viridiplantae</taxon>
        <taxon>Streptophyta</taxon>
        <taxon>Embryophyta</taxon>
        <taxon>Tracheophyta</taxon>
        <taxon>Spermatophyta</taxon>
        <taxon>Magnoliopsida</taxon>
        <taxon>eudicotyledons</taxon>
        <taxon>Gunneridae</taxon>
        <taxon>Pentapetalae</taxon>
        <taxon>rosids</taxon>
        <taxon>fabids</taxon>
        <taxon>Rosales</taxon>
        <taxon>Rosaceae</taxon>
        <taxon>Amygdaloideae</taxon>
        <taxon>Amygdaleae</taxon>
        <taxon>Prunus</taxon>
    </lineage>
</organism>
<evidence type="ECO:0000313" key="1">
    <source>
        <dbReference type="EMBL" id="VVA12567.1"/>
    </source>
</evidence>
<dbReference type="Proteomes" id="UP000327085">
    <property type="component" value="Chromosome 2"/>
</dbReference>
<dbReference type="AlphaFoldDB" id="A0A5E4E9Q9"/>
<reference evidence="2" key="1">
    <citation type="journal article" date="2020" name="Plant J.">
        <title>Transposons played a major role in the diversification between the closely related almond and peach genomes: results from the almond genome sequence.</title>
        <authorList>
            <person name="Alioto T."/>
            <person name="Alexiou K.G."/>
            <person name="Bardil A."/>
            <person name="Barteri F."/>
            <person name="Castanera R."/>
            <person name="Cruz F."/>
            <person name="Dhingra A."/>
            <person name="Duval H."/>
            <person name="Fernandez I Marti A."/>
            <person name="Frias L."/>
            <person name="Galan B."/>
            <person name="Garcia J.L."/>
            <person name="Howad W."/>
            <person name="Gomez-Garrido J."/>
            <person name="Gut M."/>
            <person name="Julca I."/>
            <person name="Morata J."/>
            <person name="Puigdomenech P."/>
            <person name="Ribeca P."/>
            <person name="Rubio Cabetas M.J."/>
            <person name="Vlasova A."/>
            <person name="Wirthensohn M."/>
            <person name="Garcia-Mas J."/>
            <person name="Gabaldon T."/>
            <person name="Casacuberta J.M."/>
            <person name="Arus P."/>
        </authorList>
    </citation>
    <scope>NUCLEOTIDE SEQUENCE [LARGE SCALE GENOMIC DNA]</scope>
    <source>
        <strain evidence="2">cv. Texas</strain>
    </source>
</reference>
<dbReference type="InParanoid" id="A0A5E4E9Q9"/>
<accession>A0A5E4E9Q9</accession>
<name>A0A5E4E9Q9_PRUDU</name>
<gene>
    <name evidence="1" type="ORF">ALMOND_2B019562</name>
</gene>
<dbReference type="EMBL" id="CABIKO010000005">
    <property type="protein sequence ID" value="VVA12567.1"/>
    <property type="molecule type" value="Genomic_DNA"/>
</dbReference>
<dbReference type="Gene3D" id="3.40.50.2000">
    <property type="entry name" value="Glycogen Phosphorylase B"/>
    <property type="match status" value="1"/>
</dbReference>
<evidence type="ECO:0000313" key="2">
    <source>
        <dbReference type="Proteomes" id="UP000327085"/>
    </source>
</evidence>
<protein>
    <submittedName>
        <fullName evidence="1">PREDICTED: 7-deoxyloganetic</fullName>
    </submittedName>
</protein>
<sequence length="80" mass="9233">MVNSRLASEVWELGFDMKDRCDRVIREKMIRDLMGERKVEFMKSATEMADLARASVNQEKQNTQNARINTQLLNAQAATK</sequence>
<proteinExistence type="predicted"/>
<dbReference type="Gramene" id="VVA12567">
    <property type="protein sequence ID" value="VVA12567"/>
    <property type="gene ID" value="Prudul26B019562"/>
</dbReference>